<dbReference type="EMBL" id="KZ772722">
    <property type="protein sequence ID" value="PTQ38637.1"/>
    <property type="molecule type" value="Genomic_DNA"/>
</dbReference>
<dbReference type="AlphaFoldDB" id="A0A2R6WXR3"/>
<evidence type="ECO:0000313" key="2">
    <source>
        <dbReference type="EMBL" id="PTQ38637.1"/>
    </source>
</evidence>
<keyword evidence="3" id="KW-1185">Reference proteome</keyword>
<accession>A0A2R6WXR3</accession>
<sequence length="77" mass="8538">MIKSDPRPPLPTSLTPFPPCKYHHCTTPHPPPLMNMARPSRYEGEGGQPEHTTPEGRQAPSKIQIGRLEARNGVSQE</sequence>
<feature type="compositionally biased region" description="Pro residues" evidence="1">
    <location>
        <begin position="7"/>
        <end position="19"/>
    </location>
</feature>
<feature type="region of interest" description="Disordered" evidence="1">
    <location>
        <begin position="1"/>
        <end position="77"/>
    </location>
</feature>
<protein>
    <submittedName>
        <fullName evidence="2">Uncharacterized protein</fullName>
    </submittedName>
</protein>
<dbReference type="Gramene" id="Mp3g12990.1">
    <property type="protein sequence ID" value="Mp3g12990.1.cds1"/>
    <property type="gene ID" value="Mp3g12990"/>
</dbReference>
<name>A0A2R6WXR3_MARPO</name>
<dbReference type="Proteomes" id="UP000244005">
    <property type="component" value="Unassembled WGS sequence"/>
</dbReference>
<reference evidence="3" key="1">
    <citation type="journal article" date="2017" name="Cell">
        <title>Insights into land plant evolution garnered from the Marchantia polymorpha genome.</title>
        <authorList>
            <person name="Bowman J.L."/>
            <person name="Kohchi T."/>
            <person name="Yamato K.T."/>
            <person name="Jenkins J."/>
            <person name="Shu S."/>
            <person name="Ishizaki K."/>
            <person name="Yamaoka S."/>
            <person name="Nishihama R."/>
            <person name="Nakamura Y."/>
            <person name="Berger F."/>
            <person name="Adam C."/>
            <person name="Aki S.S."/>
            <person name="Althoff F."/>
            <person name="Araki T."/>
            <person name="Arteaga-Vazquez M.A."/>
            <person name="Balasubrmanian S."/>
            <person name="Barry K."/>
            <person name="Bauer D."/>
            <person name="Boehm C.R."/>
            <person name="Briginshaw L."/>
            <person name="Caballero-Perez J."/>
            <person name="Catarino B."/>
            <person name="Chen F."/>
            <person name="Chiyoda S."/>
            <person name="Chovatia M."/>
            <person name="Davies K.M."/>
            <person name="Delmans M."/>
            <person name="Demura T."/>
            <person name="Dierschke T."/>
            <person name="Dolan L."/>
            <person name="Dorantes-Acosta A.E."/>
            <person name="Eklund D.M."/>
            <person name="Florent S.N."/>
            <person name="Flores-Sandoval E."/>
            <person name="Fujiyama A."/>
            <person name="Fukuzawa H."/>
            <person name="Galik B."/>
            <person name="Grimanelli D."/>
            <person name="Grimwood J."/>
            <person name="Grossniklaus U."/>
            <person name="Hamada T."/>
            <person name="Haseloff J."/>
            <person name="Hetherington A.J."/>
            <person name="Higo A."/>
            <person name="Hirakawa Y."/>
            <person name="Hundley H.N."/>
            <person name="Ikeda Y."/>
            <person name="Inoue K."/>
            <person name="Inoue S.I."/>
            <person name="Ishida S."/>
            <person name="Jia Q."/>
            <person name="Kakita M."/>
            <person name="Kanazawa T."/>
            <person name="Kawai Y."/>
            <person name="Kawashima T."/>
            <person name="Kennedy M."/>
            <person name="Kinose K."/>
            <person name="Kinoshita T."/>
            <person name="Kohara Y."/>
            <person name="Koide E."/>
            <person name="Komatsu K."/>
            <person name="Kopischke S."/>
            <person name="Kubo M."/>
            <person name="Kyozuka J."/>
            <person name="Lagercrantz U."/>
            <person name="Lin S.S."/>
            <person name="Lindquist E."/>
            <person name="Lipzen A.M."/>
            <person name="Lu C.W."/>
            <person name="De Luna E."/>
            <person name="Martienssen R.A."/>
            <person name="Minamino N."/>
            <person name="Mizutani M."/>
            <person name="Mizutani M."/>
            <person name="Mochizuki N."/>
            <person name="Monte I."/>
            <person name="Mosher R."/>
            <person name="Nagasaki H."/>
            <person name="Nakagami H."/>
            <person name="Naramoto S."/>
            <person name="Nishitani K."/>
            <person name="Ohtani M."/>
            <person name="Okamoto T."/>
            <person name="Okumura M."/>
            <person name="Phillips J."/>
            <person name="Pollak B."/>
            <person name="Reinders A."/>
            <person name="Rovekamp M."/>
            <person name="Sano R."/>
            <person name="Sawa S."/>
            <person name="Schmid M.W."/>
            <person name="Shirakawa M."/>
            <person name="Solano R."/>
            <person name="Spunde A."/>
            <person name="Suetsugu N."/>
            <person name="Sugano S."/>
            <person name="Sugiyama A."/>
            <person name="Sun R."/>
            <person name="Suzuki Y."/>
            <person name="Takenaka M."/>
            <person name="Takezawa D."/>
            <person name="Tomogane H."/>
            <person name="Tsuzuki M."/>
            <person name="Ueda T."/>
            <person name="Umeda M."/>
            <person name="Ward J.M."/>
            <person name="Watanabe Y."/>
            <person name="Yazaki K."/>
            <person name="Yokoyama R."/>
            <person name="Yoshitake Y."/>
            <person name="Yotsui I."/>
            <person name="Zachgo S."/>
            <person name="Schmutz J."/>
        </authorList>
    </citation>
    <scope>NUCLEOTIDE SEQUENCE [LARGE SCALE GENOMIC DNA]</scope>
    <source>
        <strain evidence="3">Tak-1</strain>
    </source>
</reference>
<evidence type="ECO:0000256" key="1">
    <source>
        <dbReference type="SAM" id="MobiDB-lite"/>
    </source>
</evidence>
<evidence type="ECO:0000313" key="3">
    <source>
        <dbReference type="Proteomes" id="UP000244005"/>
    </source>
</evidence>
<organism evidence="2 3">
    <name type="scientific">Marchantia polymorpha</name>
    <name type="common">Common liverwort</name>
    <name type="synonym">Marchantia aquatica</name>
    <dbReference type="NCBI Taxonomy" id="3197"/>
    <lineage>
        <taxon>Eukaryota</taxon>
        <taxon>Viridiplantae</taxon>
        <taxon>Streptophyta</taxon>
        <taxon>Embryophyta</taxon>
        <taxon>Marchantiophyta</taxon>
        <taxon>Marchantiopsida</taxon>
        <taxon>Marchantiidae</taxon>
        <taxon>Marchantiales</taxon>
        <taxon>Marchantiaceae</taxon>
        <taxon>Marchantia</taxon>
    </lineage>
</organism>
<proteinExistence type="predicted"/>
<gene>
    <name evidence="2" type="ORF">MARPO_0050s0091</name>
</gene>